<evidence type="ECO:0000256" key="6">
    <source>
        <dbReference type="SAM" id="Phobius"/>
    </source>
</evidence>
<feature type="transmembrane region" description="Helical" evidence="6">
    <location>
        <begin position="35"/>
        <end position="51"/>
    </location>
</feature>
<feature type="transmembrane region" description="Helical" evidence="6">
    <location>
        <begin position="93"/>
        <end position="112"/>
    </location>
</feature>
<evidence type="ECO:0000313" key="7">
    <source>
        <dbReference type="EMBL" id="KAK2711414.1"/>
    </source>
</evidence>
<sequence>MMESAKVTISLRALFFVHLLLVCWVLQSRWYPESYFLYNSVFLACILWTLGHKQSEDAPVMGLFCNIIGAFLDIITISMFFPSDGSSQRFSAAMSVVNLLIRPVSAIVLYRISQERQGDWGGLGAQFNNLFAPTVRRDPYEDIDRTGPAPTIATPPGP</sequence>
<organism evidence="7 8">
    <name type="scientific">Artemia franciscana</name>
    <name type="common">Brine shrimp</name>
    <name type="synonym">Artemia sanfranciscana</name>
    <dbReference type="NCBI Taxonomy" id="6661"/>
    <lineage>
        <taxon>Eukaryota</taxon>
        <taxon>Metazoa</taxon>
        <taxon>Ecdysozoa</taxon>
        <taxon>Arthropoda</taxon>
        <taxon>Crustacea</taxon>
        <taxon>Branchiopoda</taxon>
        <taxon>Anostraca</taxon>
        <taxon>Artemiidae</taxon>
        <taxon>Artemia</taxon>
    </lineage>
</organism>
<comment type="caution">
    <text evidence="7">The sequence shown here is derived from an EMBL/GenBank/DDBJ whole genome shotgun (WGS) entry which is preliminary data.</text>
</comment>
<keyword evidence="3 6" id="KW-1133">Transmembrane helix</keyword>
<reference evidence="7" key="1">
    <citation type="submission" date="2023-07" db="EMBL/GenBank/DDBJ databases">
        <title>Chromosome-level genome assembly of Artemia franciscana.</title>
        <authorList>
            <person name="Jo E."/>
        </authorList>
    </citation>
    <scope>NUCLEOTIDE SEQUENCE</scope>
    <source>
        <tissue evidence="7">Whole body</tissue>
    </source>
</reference>
<evidence type="ECO:0000256" key="1">
    <source>
        <dbReference type="ARBA" id="ARBA00004141"/>
    </source>
</evidence>
<dbReference type="PANTHER" id="PTHR16521">
    <property type="entry name" value="TYPE-1 ANGIOTENSIN II RECEPTOR-ASSOCIATED PROTEIN"/>
    <property type="match status" value="1"/>
</dbReference>
<dbReference type="InterPro" id="IPR009436">
    <property type="entry name" value="AGTRAP"/>
</dbReference>
<name>A0AA88HQH8_ARTSF</name>
<dbReference type="GO" id="GO:0005886">
    <property type="term" value="C:plasma membrane"/>
    <property type="evidence" value="ECO:0007669"/>
    <property type="project" value="TreeGrafter"/>
</dbReference>
<evidence type="ECO:0000256" key="2">
    <source>
        <dbReference type="ARBA" id="ARBA00022692"/>
    </source>
</evidence>
<evidence type="ECO:0000256" key="3">
    <source>
        <dbReference type="ARBA" id="ARBA00022989"/>
    </source>
</evidence>
<comment type="subcellular location">
    <subcellularLocation>
        <location evidence="1">Membrane</location>
        <topology evidence="1">Multi-pass membrane protein</topology>
    </subcellularLocation>
</comment>
<keyword evidence="2 6" id="KW-0812">Transmembrane</keyword>
<evidence type="ECO:0000256" key="4">
    <source>
        <dbReference type="ARBA" id="ARBA00023136"/>
    </source>
</evidence>
<feature type="transmembrane region" description="Helical" evidence="6">
    <location>
        <begin position="63"/>
        <end position="81"/>
    </location>
</feature>
<dbReference type="AlphaFoldDB" id="A0AA88HQH8"/>
<keyword evidence="4 6" id="KW-0472">Membrane</keyword>
<dbReference type="Pfam" id="PF06396">
    <property type="entry name" value="AGTRAP"/>
    <property type="match status" value="1"/>
</dbReference>
<dbReference type="Proteomes" id="UP001187531">
    <property type="component" value="Unassembled WGS sequence"/>
</dbReference>
<proteinExistence type="predicted"/>
<dbReference type="GO" id="GO:0038166">
    <property type="term" value="P:angiotensin-activated signaling pathway"/>
    <property type="evidence" value="ECO:0007669"/>
    <property type="project" value="InterPro"/>
</dbReference>
<dbReference type="EMBL" id="JAVRJZ010000016">
    <property type="protein sequence ID" value="KAK2711414.1"/>
    <property type="molecule type" value="Genomic_DNA"/>
</dbReference>
<feature type="transmembrane region" description="Helical" evidence="6">
    <location>
        <begin position="9"/>
        <end position="29"/>
    </location>
</feature>
<keyword evidence="8" id="KW-1185">Reference proteome</keyword>
<feature type="region of interest" description="Disordered" evidence="5">
    <location>
        <begin position="139"/>
        <end position="158"/>
    </location>
</feature>
<evidence type="ECO:0000256" key="5">
    <source>
        <dbReference type="SAM" id="MobiDB-lite"/>
    </source>
</evidence>
<accession>A0AA88HQH8</accession>
<protein>
    <recommendedName>
        <fullName evidence="9">Type-1 angiotensin II receptor-associated protein</fullName>
    </recommendedName>
</protein>
<gene>
    <name evidence="7" type="ORF">QYM36_012556</name>
</gene>
<evidence type="ECO:0000313" key="8">
    <source>
        <dbReference type="Proteomes" id="UP001187531"/>
    </source>
</evidence>
<dbReference type="SMART" id="SM00805">
    <property type="entry name" value="AGTRAP"/>
    <property type="match status" value="1"/>
</dbReference>
<dbReference type="PANTHER" id="PTHR16521:SF3">
    <property type="entry name" value="TYPE-1 ANGIOTENSIN II RECEPTOR-ASSOCIATED PROTEIN"/>
    <property type="match status" value="1"/>
</dbReference>
<evidence type="ECO:0008006" key="9">
    <source>
        <dbReference type="Google" id="ProtNLM"/>
    </source>
</evidence>